<sequence length="209" mass="23472">MSVHSIGASEPRPTVMSLSETRVAYPKLLTGSQTRLVHIQHGSSSSNFVASLEVVDLDIDTRSSYDALSYHCGDMTAVSQVHLPDLDIYLPIARNLTDALNRVLKDGIPGPFWIDAISINQIDIEERNQQVRLMTRIFRGARQVFSWLGPDDGTLHRAIHLITKWADPCNDPKMSMEMLSNNIKHPDSDTPVEFVGRLLKKLLKRRGRS</sequence>
<dbReference type="Proteomes" id="UP001203852">
    <property type="component" value="Unassembled WGS sequence"/>
</dbReference>
<keyword evidence="3" id="KW-1185">Reference proteome</keyword>
<evidence type="ECO:0000259" key="1">
    <source>
        <dbReference type="Pfam" id="PF06985"/>
    </source>
</evidence>
<feature type="domain" description="Heterokaryon incompatibility" evidence="1">
    <location>
        <begin position="65"/>
        <end position="166"/>
    </location>
</feature>
<protein>
    <submittedName>
        <fullName evidence="2">Heterokaryon incompatibility protein-domain-containing protein</fullName>
    </submittedName>
</protein>
<name>A0AAN6E2U2_9EURO</name>
<dbReference type="InterPro" id="IPR010730">
    <property type="entry name" value="HET"/>
</dbReference>
<accession>A0AAN6E2U2</accession>
<dbReference type="Pfam" id="PF06985">
    <property type="entry name" value="HET"/>
    <property type="match status" value="1"/>
</dbReference>
<dbReference type="InterPro" id="IPR052895">
    <property type="entry name" value="HetReg/Transcr_Mod"/>
</dbReference>
<evidence type="ECO:0000313" key="2">
    <source>
        <dbReference type="EMBL" id="KAI1616876.1"/>
    </source>
</evidence>
<comment type="caution">
    <text evidence="2">The sequence shown here is derived from an EMBL/GenBank/DDBJ whole genome shotgun (WGS) entry which is preliminary data.</text>
</comment>
<evidence type="ECO:0000313" key="3">
    <source>
        <dbReference type="Proteomes" id="UP001203852"/>
    </source>
</evidence>
<reference evidence="2" key="1">
    <citation type="journal article" date="2022" name="bioRxiv">
        <title>Deciphering the potential niche of two novel black yeast fungi from a biological soil crust based on their genomes, phenotypes, and melanin regulation.</title>
        <authorList>
            <consortium name="DOE Joint Genome Institute"/>
            <person name="Carr E.C."/>
            <person name="Barton Q."/>
            <person name="Grambo S."/>
            <person name="Sullivan M."/>
            <person name="Renfro C.M."/>
            <person name="Kuo A."/>
            <person name="Pangilinan J."/>
            <person name="Lipzen A."/>
            <person name="Keymanesh K."/>
            <person name="Savage E."/>
            <person name="Barry K."/>
            <person name="Grigoriev I.V."/>
            <person name="Riekhof W.R."/>
            <person name="Harris S.S."/>
        </authorList>
    </citation>
    <scope>NUCLEOTIDE SEQUENCE</scope>
    <source>
        <strain evidence="2">JF 03-4F</strain>
    </source>
</reference>
<dbReference type="AlphaFoldDB" id="A0AAN6E2U2"/>
<organism evidence="2 3">
    <name type="scientific">Exophiala viscosa</name>
    <dbReference type="NCBI Taxonomy" id="2486360"/>
    <lineage>
        <taxon>Eukaryota</taxon>
        <taxon>Fungi</taxon>
        <taxon>Dikarya</taxon>
        <taxon>Ascomycota</taxon>
        <taxon>Pezizomycotina</taxon>
        <taxon>Eurotiomycetes</taxon>
        <taxon>Chaetothyriomycetidae</taxon>
        <taxon>Chaetothyriales</taxon>
        <taxon>Herpotrichiellaceae</taxon>
        <taxon>Exophiala</taxon>
    </lineage>
</organism>
<proteinExistence type="predicted"/>
<gene>
    <name evidence="2" type="ORF">EDD36DRAFT_147954</name>
</gene>
<dbReference type="PANTHER" id="PTHR24148:SF64">
    <property type="entry name" value="HETEROKARYON INCOMPATIBILITY DOMAIN-CONTAINING PROTEIN"/>
    <property type="match status" value="1"/>
</dbReference>
<dbReference type="PANTHER" id="PTHR24148">
    <property type="entry name" value="ANKYRIN REPEAT DOMAIN-CONTAINING PROTEIN 39 HOMOLOG-RELATED"/>
    <property type="match status" value="1"/>
</dbReference>
<dbReference type="EMBL" id="MU404351">
    <property type="protein sequence ID" value="KAI1616876.1"/>
    <property type="molecule type" value="Genomic_DNA"/>
</dbReference>